<organism evidence="4 5">
    <name type="scientific">Sphingobacterium pedocola</name>
    <dbReference type="NCBI Taxonomy" id="2082722"/>
    <lineage>
        <taxon>Bacteria</taxon>
        <taxon>Pseudomonadati</taxon>
        <taxon>Bacteroidota</taxon>
        <taxon>Sphingobacteriia</taxon>
        <taxon>Sphingobacteriales</taxon>
        <taxon>Sphingobacteriaceae</taxon>
        <taxon>Sphingobacterium</taxon>
    </lineage>
</organism>
<dbReference type="PANTHER" id="PTHR34978:SF3">
    <property type="entry name" value="SLR0241 PROTEIN"/>
    <property type="match status" value="1"/>
</dbReference>
<dbReference type="Pfam" id="PF07715">
    <property type="entry name" value="Plug"/>
    <property type="match status" value="1"/>
</dbReference>
<keyword evidence="1" id="KW-0472">Membrane</keyword>
<keyword evidence="1" id="KW-0812">Transmembrane</keyword>
<evidence type="ECO:0000313" key="4">
    <source>
        <dbReference type="EMBL" id="MBE8722355.1"/>
    </source>
</evidence>
<dbReference type="EMBL" id="PSKQ01000023">
    <property type="protein sequence ID" value="MBE8722355.1"/>
    <property type="molecule type" value="Genomic_DNA"/>
</dbReference>
<reference evidence="4 5" key="1">
    <citation type="submission" date="2018-02" db="EMBL/GenBank/DDBJ databases">
        <title>Sphingobacterium KA21.</title>
        <authorList>
            <person name="Vasarhelyi B.M."/>
            <person name="Deshmukh S."/>
            <person name="Balint B."/>
            <person name="Kukolya J."/>
        </authorList>
    </citation>
    <scope>NUCLEOTIDE SEQUENCE [LARGE SCALE GENOMIC DNA]</scope>
    <source>
        <strain evidence="4 5">Ka21</strain>
    </source>
</reference>
<dbReference type="InterPro" id="IPR052173">
    <property type="entry name" value="Beta-lactam_resp_regulator"/>
</dbReference>
<proteinExistence type="predicted"/>
<dbReference type="InterPro" id="IPR023997">
    <property type="entry name" value="TonB-dep_OMP_SusC/RagA_CS"/>
</dbReference>
<protein>
    <recommendedName>
        <fullName evidence="6">Peptidase M56 domain-containing protein</fullName>
    </recommendedName>
</protein>
<feature type="domain" description="Peptidase M56" evidence="2">
    <location>
        <begin position="144"/>
        <end position="255"/>
    </location>
</feature>
<evidence type="ECO:0000259" key="2">
    <source>
        <dbReference type="Pfam" id="PF05569"/>
    </source>
</evidence>
<evidence type="ECO:0000313" key="5">
    <source>
        <dbReference type="Proteomes" id="UP000618319"/>
    </source>
</evidence>
<comment type="caution">
    <text evidence="4">The sequence shown here is derived from an EMBL/GenBank/DDBJ whole genome shotgun (WGS) entry which is preliminary data.</text>
</comment>
<feature type="transmembrane region" description="Helical" evidence="1">
    <location>
        <begin position="91"/>
        <end position="109"/>
    </location>
</feature>
<sequence length="691" mass="77764">MENVLTYIVQVNILLGIIYLGYVFLLKGLTFYQLNRIYFIAGAIYALIYPFLDIKGWLREEVSMPMVDLLSYIPYTVIEENSFSIFTLENMLLGIIGAGVVSLFFKFVFQIASLLRIHYFSNPALWKDYLYRNVVFPIVPFSFFNKIYIHKRQHREPELHDIFKHEDIHVKGLHTLDILLFEMVLIGSWYNPFVWLMRKAVRQNLEFLTDQQVLDKGVDRQTYQYSVLHVSKQGASVGISNQFNFKTLKKRIMMMNKKRSSKLELSKYAFLLPIVIFTAGAFTVDKAEAKIEEAVQTAKKTDLQVVFQPDSVISVKMNGEAGEVLKEAFGADTIDIKVEGKVAGVKISADSITKGIPEKALIIIDGVESDQANLRKLAAERIESISVLKGKSGESVYGAKGKDGVILVTTKKPKITVSDQPTKELKTRSEIDQSKAYLYLYDNKNITKKEFFELPEREVNSLLLMDKQAASAMYRAKYPDVANMDGVIRAVSAEQYRINKSKKPLYVIDGEIQEEGKFEVNNINPNDIESINVLKDGSATSLYGEKAKDGVIEITTKAAKAKTLQGKVQGIRIDSAKDPLPNKDSSVSVVGFKNGDSAAVSGTDKKPVLEVNISPSDSAKKTVSVRTWSMPELKNPVYVVDGEFIDAKQFKKIDTKDVKSIYTLLASQAEDWFKAKFDADKYDGAVIIKTK</sequence>
<dbReference type="Pfam" id="PF05569">
    <property type="entry name" value="Peptidase_M56"/>
    <property type="match status" value="1"/>
</dbReference>
<dbReference type="Gene3D" id="2.170.130.10">
    <property type="entry name" value="TonB-dependent receptor, plug domain"/>
    <property type="match status" value="2"/>
</dbReference>
<evidence type="ECO:0008006" key="6">
    <source>
        <dbReference type="Google" id="ProtNLM"/>
    </source>
</evidence>
<evidence type="ECO:0000256" key="1">
    <source>
        <dbReference type="SAM" id="Phobius"/>
    </source>
</evidence>
<dbReference type="SUPFAM" id="SSF56935">
    <property type="entry name" value="Porins"/>
    <property type="match status" value="2"/>
</dbReference>
<gene>
    <name evidence="4" type="ORF">C4F40_16640</name>
</gene>
<dbReference type="PANTHER" id="PTHR34978">
    <property type="entry name" value="POSSIBLE SENSOR-TRANSDUCER PROTEIN BLAR"/>
    <property type="match status" value="1"/>
</dbReference>
<dbReference type="Proteomes" id="UP000618319">
    <property type="component" value="Unassembled WGS sequence"/>
</dbReference>
<dbReference type="InterPro" id="IPR008756">
    <property type="entry name" value="Peptidase_M56"/>
</dbReference>
<feature type="transmembrane region" description="Helical" evidence="1">
    <location>
        <begin position="130"/>
        <end position="149"/>
    </location>
</feature>
<feature type="domain" description="TonB-dependent receptor plug" evidence="3">
    <location>
        <begin position="501"/>
        <end position="551"/>
    </location>
</feature>
<dbReference type="NCBIfam" id="TIGR04057">
    <property type="entry name" value="SusC_RagA_signa"/>
    <property type="match status" value="1"/>
</dbReference>
<keyword evidence="1" id="KW-1133">Transmembrane helix</keyword>
<dbReference type="CDD" id="cd07341">
    <property type="entry name" value="M56_BlaR1_MecR1_like"/>
    <property type="match status" value="1"/>
</dbReference>
<accession>A0ABR9TAH1</accession>
<feature type="transmembrane region" description="Helical" evidence="1">
    <location>
        <begin position="265"/>
        <end position="284"/>
    </location>
</feature>
<dbReference type="RefSeq" id="WP_196940268.1">
    <property type="nucleotide sequence ID" value="NZ_MU158690.1"/>
</dbReference>
<dbReference type="InterPro" id="IPR012910">
    <property type="entry name" value="Plug_dom"/>
</dbReference>
<feature type="transmembrane region" description="Helical" evidence="1">
    <location>
        <begin position="6"/>
        <end position="25"/>
    </location>
</feature>
<feature type="transmembrane region" description="Helical" evidence="1">
    <location>
        <begin position="37"/>
        <end position="58"/>
    </location>
</feature>
<dbReference type="InterPro" id="IPR037066">
    <property type="entry name" value="Plug_dom_sf"/>
</dbReference>
<name>A0ABR9TAH1_9SPHI</name>
<keyword evidence="5" id="KW-1185">Reference proteome</keyword>
<evidence type="ECO:0000259" key="3">
    <source>
        <dbReference type="Pfam" id="PF07715"/>
    </source>
</evidence>